<dbReference type="CDD" id="cd00082">
    <property type="entry name" value="HisKA"/>
    <property type="match status" value="1"/>
</dbReference>
<evidence type="ECO:0000256" key="1">
    <source>
        <dbReference type="ARBA" id="ARBA00000085"/>
    </source>
</evidence>
<feature type="domain" description="Histidine kinase" evidence="4">
    <location>
        <begin position="270"/>
        <end position="521"/>
    </location>
</feature>
<evidence type="ECO:0000256" key="2">
    <source>
        <dbReference type="ARBA" id="ARBA00012438"/>
    </source>
</evidence>
<evidence type="ECO:0000313" key="6">
    <source>
        <dbReference type="Proteomes" id="UP000500857"/>
    </source>
</evidence>
<dbReference type="InterPro" id="IPR036097">
    <property type="entry name" value="HisK_dim/P_sf"/>
</dbReference>
<keyword evidence="3 5" id="KW-0418">Kinase</keyword>
<dbReference type="InterPro" id="IPR029016">
    <property type="entry name" value="GAF-like_dom_sf"/>
</dbReference>
<dbReference type="AlphaFoldDB" id="A0A6H1U0W1"/>
<dbReference type="PROSITE" id="PS50109">
    <property type="entry name" value="HIS_KIN"/>
    <property type="match status" value="1"/>
</dbReference>
<dbReference type="GO" id="GO:0000155">
    <property type="term" value="F:phosphorelay sensor kinase activity"/>
    <property type="evidence" value="ECO:0007669"/>
    <property type="project" value="InterPro"/>
</dbReference>
<name>A0A6H1U0W1_9CYAN</name>
<reference evidence="5 6" key="1">
    <citation type="submission" date="2020-04" db="EMBL/GenBank/DDBJ databases">
        <authorList>
            <person name="Basu S."/>
            <person name="Maruthanayagam V."/>
            <person name="Chakraborty S."/>
            <person name="Pramanik A."/>
            <person name="Mukherjee J."/>
            <person name="Brink B."/>
        </authorList>
    </citation>
    <scope>NUCLEOTIDE SEQUENCE [LARGE SCALE GENOMIC DNA]</scope>
    <source>
        <strain evidence="5 6">AP17</strain>
    </source>
</reference>
<dbReference type="Gene3D" id="3.30.565.10">
    <property type="entry name" value="Histidine kinase-like ATPase, C-terminal domain"/>
    <property type="match status" value="1"/>
</dbReference>
<evidence type="ECO:0000313" key="5">
    <source>
        <dbReference type="EMBL" id="QIZ71653.1"/>
    </source>
</evidence>
<sequence length="527" mass="58454">MGEQTTSFSDLQAVGQWAIETNLNPMARMRPSRVRTTDLGCDRRTPTDRLGCRSQKKNMGVPEHLDLTRVRRETVSPLEAQRLAAIERWGLLEADIVPIFEEATQKAAEFLGIPICTVGIVDREREYLRAGVGLDELDLPPHADGEYAIARADSLSNRTVATGQVCAIRDTASDPDLARLSWVRDYGIRAYLGLPLHASDGCCVGTLAVMDLAPRTFRISEIQFLEMTARWMMSEVERRRSLGIGLGCMARTRANSERTLFQLKLKALEFLTQELRNPLTTMMGMAQVLNQEVYGPVKPKQKEYLNIIYSSGEYLLSLIDQILALRKLDDAIGVLNPIAVDVEMLCQQAIDQLDAIAKRRDQEIHLSVEPGDRIWRLDKTIVRQILYHLLFKLIQVANPGGVVRVHVSRKGDRLKIALWLSHPWLDEGLPPPDLFSCSLVTGESPSPVAVAVSEGVVSDSEATVGAIAPESAARRTVNEASHEQIGLLLSCDLAELHGGTISIEGSSELGYRYVLSLPRTRNVEEIS</sequence>
<dbReference type="InterPro" id="IPR003018">
    <property type="entry name" value="GAF"/>
</dbReference>
<dbReference type="PANTHER" id="PTHR43102">
    <property type="entry name" value="SLR1143 PROTEIN"/>
    <property type="match status" value="1"/>
</dbReference>
<keyword evidence="6" id="KW-1185">Reference proteome</keyword>
<keyword evidence="3 5" id="KW-0808">Transferase</keyword>
<proteinExistence type="predicted"/>
<protein>
    <recommendedName>
        <fullName evidence="2">histidine kinase</fullName>
        <ecNumber evidence="2">2.7.13.3</ecNumber>
    </recommendedName>
</protein>
<dbReference type="SMART" id="SM00065">
    <property type="entry name" value="GAF"/>
    <property type="match status" value="1"/>
</dbReference>
<dbReference type="KEGG" id="oxy:HCG48_14535"/>
<dbReference type="PANTHER" id="PTHR43102:SF2">
    <property type="entry name" value="GAF DOMAIN-CONTAINING PROTEIN"/>
    <property type="match status" value="1"/>
</dbReference>
<dbReference type="EC" id="2.7.13.3" evidence="2"/>
<dbReference type="Proteomes" id="UP000500857">
    <property type="component" value="Chromosome"/>
</dbReference>
<accession>A0A6H1U0W1</accession>
<dbReference type="RefSeq" id="WP_168569805.1">
    <property type="nucleotide sequence ID" value="NZ_CP051167.1"/>
</dbReference>
<evidence type="ECO:0000256" key="3">
    <source>
        <dbReference type="ARBA" id="ARBA00022777"/>
    </source>
</evidence>
<dbReference type="SUPFAM" id="SSF55874">
    <property type="entry name" value="ATPase domain of HSP90 chaperone/DNA topoisomerase II/histidine kinase"/>
    <property type="match status" value="1"/>
</dbReference>
<dbReference type="InterPro" id="IPR005467">
    <property type="entry name" value="His_kinase_dom"/>
</dbReference>
<dbReference type="Pfam" id="PF01590">
    <property type="entry name" value="GAF"/>
    <property type="match status" value="1"/>
</dbReference>
<comment type="catalytic activity">
    <reaction evidence="1">
        <text>ATP + protein L-histidine = ADP + protein N-phospho-L-histidine.</text>
        <dbReference type="EC" id="2.7.13.3"/>
    </reaction>
</comment>
<dbReference type="EMBL" id="CP051167">
    <property type="protein sequence ID" value="QIZ71653.1"/>
    <property type="molecule type" value="Genomic_DNA"/>
</dbReference>
<dbReference type="SMART" id="SM00388">
    <property type="entry name" value="HisKA"/>
    <property type="match status" value="1"/>
</dbReference>
<dbReference type="Pfam" id="PF00512">
    <property type="entry name" value="HisKA"/>
    <property type="match status" value="1"/>
</dbReference>
<evidence type="ECO:0000259" key="4">
    <source>
        <dbReference type="PROSITE" id="PS50109"/>
    </source>
</evidence>
<dbReference type="SUPFAM" id="SSF55781">
    <property type="entry name" value="GAF domain-like"/>
    <property type="match status" value="1"/>
</dbReference>
<dbReference type="InterPro" id="IPR003661">
    <property type="entry name" value="HisK_dim/P_dom"/>
</dbReference>
<dbReference type="Gene3D" id="1.10.287.130">
    <property type="match status" value="1"/>
</dbReference>
<dbReference type="SUPFAM" id="SSF47384">
    <property type="entry name" value="Homodimeric domain of signal transducing histidine kinase"/>
    <property type="match status" value="1"/>
</dbReference>
<organism evidence="5 6">
    <name type="scientific">Oxynema aestuarii AP17</name>
    <dbReference type="NCBI Taxonomy" id="2064643"/>
    <lineage>
        <taxon>Bacteria</taxon>
        <taxon>Bacillati</taxon>
        <taxon>Cyanobacteriota</taxon>
        <taxon>Cyanophyceae</taxon>
        <taxon>Oscillatoriophycideae</taxon>
        <taxon>Oscillatoriales</taxon>
        <taxon>Oscillatoriaceae</taxon>
        <taxon>Oxynema</taxon>
        <taxon>Oxynema aestuarii</taxon>
    </lineage>
</organism>
<dbReference type="Gene3D" id="3.30.450.40">
    <property type="match status" value="1"/>
</dbReference>
<dbReference type="InterPro" id="IPR036890">
    <property type="entry name" value="HATPase_C_sf"/>
</dbReference>
<gene>
    <name evidence="5" type="ORF">HCG48_14535</name>
</gene>